<comment type="caution">
    <text evidence="2">The sequence shown here is derived from an EMBL/GenBank/DDBJ whole genome shotgun (WGS) entry which is preliminary data.</text>
</comment>
<proteinExistence type="predicted"/>
<dbReference type="EMBL" id="JAAXLA010000041">
    <property type="protein sequence ID" value="NMH99756.1"/>
    <property type="molecule type" value="Genomic_DNA"/>
</dbReference>
<keyword evidence="1" id="KW-1133">Transmembrane helix</keyword>
<gene>
    <name evidence="2" type="ORF">HF526_20905</name>
</gene>
<dbReference type="SUPFAM" id="SSF103088">
    <property type="entry name" value="OmpA-like"/>
    <property type="match status" value="1"/>
</dbReference>
<dbReference type="Proteomes" id="UP000820669">
    <property type="component" value="Unassembled WGS sequence"/>
</dbReference>
<organism evidence="2 3">
    <name type="scientific">Pseudonocardia acidicola</name>
    <dbReference type="NCBI Taxonomy" id="2724939"/>
    <lineage>
        <taxon>Bacteria</taxon>
        <taxon>Bacillati</taxon>
        <taxon>Actinomycetota</taxon>
        <taxon>Actinomycetes</taxon>
        <taxon>Pseudonocardiales</taxon>
        <taxon>Pseudonocardiaceae</taxon>
        <taxon>Pseudonocardia</taxon>
    </lineage>
</organism>
<protein>
    <recommendedName>
        <fullName evidence="4">OmpA family protein</fullName>
    </recommendedName>
</protein>
<dbReference type="Gene3D" id="3.30.1330.60">
    <property type="entry name" value="OmpA-like domain"/>
    <property type="match status" value="1"/>
</dbReference>
<evidence type="ECO:0000313" key="2">
    <source>
        <dbReference type="EMBL" id="NMH99756.1"/>
    </source>
</evidence>
<keyword evidence="3" id="KW-1185">Reference proteome</keyword>
<name>A0ABX1SDW4_9PSEU</name>
<dbReference type="RefSeq" id="WP_169383235.1">
    <property type="nucleotide sequence ID" value="NZ_JAAXLA010000041.1"/>
</dbReference>
<evidence type="ECO:0008006" key="4">
    <source>
        <dbReference type="Google" id="ProtNLM"/>
    </source>
</evidence>
<keyword evidence="1" id="KW-0472">Membrane</keyword>
<accession>A0ABX1SDW4</accession>
<keyword evidence="1" id="KW-0812">Transmembrane</keyword>
<sequence>MSDRDPGSRLLWRAAVVVVPLALGGIALIWPGARITEDVRQRAVEALAGASLGDVSVQVSGRDVTLAAVPAGAERAALATVARVDGVVAEALRAGGVDPARITARGLGDSRPLATEAASRRVEISLEEG</sequence>
<evidence type="ECO:0000256" key="1">
    <source>
        <dbReference type="SAM" id="Phobius"/>
    </source>
</evidence>
<reference evidence="2 3" key="1">
    <citation type="submission" date="2020-04" db="EMBL/GenBank/DDBJ databases">
        <authorList>
            <person name="Klaysubun C."/>
            <person name="Duangmal K."/>
            <person name="Lipun K."/>
        </authorList>
    </citation>
    <scope>NUCLEOTIDE SEQUENCE [LARGE SCALE GENOMIC DNA]</scope>
    <source>
        <strain evidence="2 3">K10HN5</strain>
    </source>
</reference>
<feature type="transmembrane region" description="Helical" evidence="1">
    <location>
        <begin position="12"/>
        <end position="33"/>
    </location>
</feature>
<dbReference type="InterPro" id="IPR036737">
    <property type="entry name" value="OmpA-like_sf"/>
</dbReference>
<evidence type="ECO:0000313" key="3">
    <source>
        <dbReference type="Proteomes" id="UP000820669"/>
    </source>
</evidence>